<reference evidence="2" key="1">
    <citation type="submission" date="2021-03" db="EMBL/GenBank/DDBJ databases">
        <title>Ottowia sp. 27C isolated from the cloaca of a Giant Asian pond turtle (Heosemys grandis).</title>
        <authorList>
            <person name="Spergser J."/>
            <person name="Busse H.-J."/>
        </authorList>
    </citation>
    <scope>NUCLEOTIDE SEQUENCE</scope>
    <source>
        <strain evidence="2">27C</strain>
    </source>
</reference>
<sequence length="86" mass="9133">MTSASSAAKPQPSSSTAPNANGPRTNAVIMAAGHTGRKTHARIIGAQGTTAGRRHRPEGRCKKPSIRYGLMRWPYPPRARPIDCAA</sequence>
<evidence type="ECO:0000256" key="1">
    <source>
        <dbReference type="SAM" id="MobiDB-lite"/>
    </source>
</evidence>
<dbReference type="AlphaFoldDB" id="A0A975CLX0"/>
<evidence type="ECO:0000313" key="3">
    <source>
        <dbReference type="Proteomes" id="UP000663903"/>
    </source>
</evidence>
<dbReference type="RefSeq" id="WP_208011623.1">
    <property type="nucleotide sequence ID" value="NZ_CP071796.1"/>
</dbReference>
<protein>
    <submittedName>
        <fullName evidence="2">Uncharacterized protein</fullName>
    </submittedName>
</protein>
<dbReference type="EMBL" id="CP071796">
    <property type="protein sequence ID" value="QTD47516.1"/>
    <property type="molecule type" value="Genomic_DNA"/>
</dbReference>
<evidence type="ECO:0000313" key="2">
    <source>
        <dbReference type="EMBL" id="QTD47516.1"/>
    </source>
</evidence>
<feature type="region of interest" description="Disordered" evidence="1">
    <location>
        <begin position="1"/>
        <end position="25"/>
    </location>
</feature>
<feature type="compositionally biased region" description="Low complexity" evidence="1">
    <location>
        <begin position="1"/>
        <end position="18"/>
    </location>
</feature>
<accession>A0A975CLX0</accession>
<organism evidence="2 3">
    <name type="scientific">Ottowia testudinis</name>
    <dbReference type="NCBI Taxonomy" id="2816950"/>
    <lineage>
        <taxon>Bacteria</taxon>
        <taxon>Pseudomonadati</taxon>
        <taxon>Pseudomonadota</taxon>
        <taxon>Betaproteobacteria</taxon>
        <taxon>Burkholderiales</taxon>
        <taxon>Comamonadaceae</taxon>
        <taxon>Ottowia</taxon>
    </lineage>
</organism>
<dbReference type="KEGG" id="otd:J1M35_00140"/>
<dbReference type="Proteomes" id="UP000663903">
    <property type="component" value="Chromosome"/>
</dbReference>
<name>A0A975CLX0_9BURK</name>
<gene>
    <name evidence="2" type="ORF">J1M35_00140</name>
</gene>
<keyword evidence="3" id="KW-1185">Reference proteome</keyword>
<proteinExistence type="predicted"/>